<dbReference type="AlphaFoldDB" id="A0A286GHU2"/>
<dbReference type="Proteomes" id="UP000219452">
    <property type="component" value="Unassembled WGS sequence"/>
</dbReference>
<name>A0A286GHU2_9BACT</name>
<organism evidence="1 2">
    <name type="scientific">Spirosoma fluviale</name>
    <dbReference type="NCBI Taxonomy" id="1597977"/>
    <lineage>
        <taxon>Bacteria</taxon>
        <taxon>Pseudomonadati</taxon>
        <taxon>Bacteroidota</taxon>
        <taxon>Cytophagia</taxon>
        <taxon>Cytophagales</taxon>
        <taxon>Cytophagaceae</taxon>
        <taxon>Spirosoma</taxon>
    </lineage>
</organism>
<evidence type="ECO:0000313" key="2">
    <source>
        <dbReference type="Proteomes" id="UP000219452"/>
    </source>
</evidence>
<keyword evidence="2" id="KW-1185">Reference proteome</keyword>
<protein>
    <submittedName>
        <fullName evidence="1">Uncharacterized protein</fullName>
    </submittedName>
</protein>
<gene>
    <name evidence="1" type="ORF">SAMN06269250_4603</name>
</gene>
<dbReference type="EMBL" id="OCNH01000004">
    <property type="protein sequence ID" value="SOD94679.1"/>
    <property type="molecule type" value="Genomic_DNA"/>
</dbReference>
<proteinExistence type="predicted"/>
<reference evidence="2" key="1">
    <citation type="submission" date="2017-09" db="EMBL/GenBank/DDBJ databases">
        <authorList>
            <person name="Varghese N."/>
            <person name="Submissions S."/>
        </authorList>
    </citation>
    <scope>NUCLEOTIDE SEQUENCE [LARGE SCALE GENOMIC DNA]</scope>
    <source>
        <strain evidence="2">DSM 29961</strain>
    </source>
</reference>
<accession>A0A286GHU2</accession>
<evidence type="ECO:0000313" key="1">
    <source>
        <dbReference type="EMBL" id="SOD94679.1"/>
    </source>
</evidence>
<sequence>MYYWQHVPTQENLPERKAVSLFRIALFVNQAYYSANDPV</sequence>